<evidence type="ECO:0000313" key="3">
    <source>
        <dbReference type="Proteomes" id="UP000277580"/>
    </source>
</evidence>
<keyword evidence="1" id="KW-0472">Membrane</keyword>
<dbReference type="AlphaFoldDB" id="A0A3N4KV60"/>
<keyword evidence="1" id="KW-1133">Transmembrane helix</keyword>
<dbReference type="Proteomes" id="UP000277580">
    <property type="component" value="Unassembled WGS sequence"/>
</dbReference>
<keyword evidence="1" id="KW-0812">Transmembrane</keyword>
<sequence length="81" mass="9477">MIDSESSSKIGVEHITRHAGLRGFCLYFIMIFGPIFRYVYVSSDVLIRRGRVRCLYVRNCSENRQVIFLYTSLERENISPP</sequence>
<keyword evidence="3" id="KW-1185">Reference proteome</keyword>
<gene>
    <name evidence="2" type="ORF">P167DRAFT_132596</name>
</gene>
<reference evidence="2 3" key="1">
    <citation type="journal article" date="2018" name="Nat. Ecol. Evol.">
        <title>Pezizomycetes genomes reveal the molecular basis of ectomycorrhizal truffle lifestyle.</title>
        <authorList>
            <person name="Murat C."/>
            <person name="Payen T."/>
            <person name="Noel B."/>
            <person name="Kuo A."/>
            <person name="Morin E."/>
            <person name="Chen J."/>
            <person name="Kohler A."/>
            <person name="Krizsan K."/>
            <person name="Balestrini R."/>
            <person name="Da Silva C."/>
            <person name="Montanini B."/>
            <person name="Hainaut M."/>
            <person name="Levati E."/>
            <person name="Barry K.W."/>
            <person name="Belfiori B."/>
            <person name="Cichocki N."/>
            <person name="Clum A."/>
            <person name="Dockter R.B."/>
            <person name="Fauchery L."/>
            <person name="Guy J."/>
            <person name="Iotti M."/>
            <person name="Le Tacon F."/>
            <person name="Lindquist E.A."/>
            <person name="Lipzen A."/>
            <person name="Malagnac F."/>
            <person name="Mello A."/>
            <person name="Molinier V."/>
            <person name="Miyauchi S."/>
            <person name="Poulain J."/>
            <person name="Riccioni C."/>
            <person name="Rubini A."/>
            <person name="Sitrit Y."/>
            <person name="Splivallo R."/>
            <person name="Traeger S."/>
            <person name="Wang M."/>
            <person name="Zifcakova L."/>
            <person name="Wipf D."/>
            <person name="Zambonelli A."/>
            <person name="Paolocci F."/>
            <person name="Nowrousian M."/>
            <person name="Ottonello S."/>
            <person name="Baldrian P."/>
            <person name="Spatafora J.W."/>
            <person name="Henrissat B."/>
            <person name="Nagy L.G."/>
            <person name="Aury J.M."/>
            <person name="Wincker P."/>
            <person name="Grigoriev I.V."/>
            <person name="Bonfante P."/>
            <person name="Martin F.M."/>
        </authorList>
    </citation>
    <scope>NUCLEOTIDE SEQUENCE [LARGE SCALE GENOMIC DNA]</scope>
    <source>
        <strain evidence="2 3">CCBAS932</strain>
    </source>
</reference>
<organism evidence="2 3">
    <name type="scientific">Morchella conica CCBAS932</name>
    <dbReference type="NCBI Taxonomy" id="1392247"/>
    <lineage>
        <taxon>Eukaryota</taxon>
        <taxon>Fungi</taxon>
        <taxon>Dikarya</taxon>
        <taxon>Ascomycota</taxon>
        <taxon>Pezizomycotina</taxon>
        <taxon>Pezizomycetes</taxon>
        <taxon>Pezizales</taxon>
        <taxon>Morchellaceae</taxon>
        <taxon>Morchella</taxon>
    </lineage>
</organism>
<feature type="transmembrane region" description="Helical" evidence="1">
    <location>
        <begin position="20"/>
        <end position="41"/>
    </location>
</feature>
<name>A0A3N4KV60_9PEZI</name>
<accession>A0A3N4KV60</accession>
<evidence type="ECO:0000313" key="2">
    <source>
        <dbReference type="EMBL" id="RPB13142.1"/>
    </source>
</evidence>
<dbReference type="EMBL" id="ML119124">
    <property type="protein sequence ID" value="RPB13142.1"/>
    <property type="molecule type" value="Genomic_DNA"/>
</dbReference>
<dbReference type="InParanoid" id="A0A3N4KV60"/>
<protein>
    <submittedName>
        <fullName evidence="2">Uncharacterized protein</fullName>
    </submittedName>
</protein>
<evidence type="ECO:0000256" key="1">
    <source>
        <dbReference type="SAM" id="Phobius"/>
    </source>
</evidence>
<proteinExistence type="predicted"/>